<dbReference type="AlphaFoldDB" id="V9H064"/>
<feature type="non-terminal residue" evidence="1">
    <location>
        <position position="1"/>
    </location>
</feature>
<sequence length="115" mass="13242">VDHYQKEFKAYIVTFCVMKATSQCVYIVGLRQNGIRQRTCIEKIEKIKGVYHARALFSKKKSVIIKANEIKKIVKIHLQVLQLLRKTICFGAEVKKIVKKSSPLQLKCADLDSYV</sequence>
<evidence type="ECO:0000313" key="1">
    <source>
        <dbReference type="EMBL" id="AAC60513.1"/>
    </source>
</evidence>
<name>V9H064_HELVI</name>
<accession>V9H064</accession>
<proteinExistence type="predicted"/>
<organism evidence="1">
    <name type="scientific">Heliothis virescens</name>
    <name type="common">Tobacco budworm moth</name>
    <dbReference type="NCBI Taxonomy" id="7102"/>
    <lineage>
        <taxon>Eukaryota</taxon>
        <taxon>Metazoa</taxon>
        <taxon>Ecdysozoa</taxon>
        <taxon>Arthropoda</taxon>
        <taxon>Hexapoda</taxon>
        <taxon>Insecta</taxon>
        <taxon>Pterygota</taxon>
        <taxon>Neoptera</taxon>
        <taxon>Endopterygota</taxon>
        <taxon>Lepidoptera</taxon>
        <taxon>Glossata</taxon>
        <taxon>Ditrysia</taxon>
        <taxon>Noctuoidea</taxon>
        <taxon>Noctuidae</taxon>
        <taxon>Heliothinae</taxon>
        <taxon>Heliothis</taxon>
    </lineage>
</organism>
<feature type="non-terminal residue" evidence="1">
    <location>
        <position position="115"/>
    </location>
</feature>
<dbReference type="EMBL" id="S73901">
    <property type="protein sequence ID" value="AAC60513.1"/>
    <property type="molecule type" value="Genomic_DNA"/>
</dbReference>
<reference evidence="1" key="1">
    <citation type="journal article" date="1994" name="Biochem. Biophys. Res. Commun.">
        <title>Transposable elements in lepidoptera: hobo-like transposons in Heliothis virescens and Helicoverpa zea.</title>
        <authorList>
            <person name="DeVault J.D."/>
            <person name="Narang S.K."/>
        </authorList>
    </citation>
    <scope>NUCLEOTIDE SEQUENCE</scope>
</reference>
<protein>
    <submittedName>
        <fullName evidence="1">Transposase</fullName>
    </submittedName>
</protein>